<dbReference type="Proteomes" id="UP000321820">
    <property type="component" value="Chromosome"/>
</dbReference>
<feature type="transmembrane region" description="Helical" evidence="1">
    <location>
        <begin position="145"/>
        <end position="167"/>
    </location>
</feature>
<dbReference type="OrthoDB" id="111691at2"/>
<organism evidence="2 3">
    <name type="scientific">Terriglobus albidus</name>
    <dbReference type="NCBI Taxonomy" id="1592106"/>
    <lineage>
        <taxon>Bacteria</taxon>
        <taxon>Pseudomonadati</taxon>
        <taxon>Acidobacteriota</taxon>
        <taxon>Terriglobia</taxon>
        <taxon>Terriglobales</taxon>
        <taxon>Acidobacteriaceae</taxon>
        <taxon>Terriglobus</taxon>
    </lineage>
</organism>
<dbReference type="InterPro" id="IPR005625">
    <property type="entry name" value="PepSY-ass_TM"/>
</dbReference>
<evidence type="ECO:0000313" key="3">
    <source>
        <dbReference type="Proteomes" id="UP000321820"/>
    </source>
</evidence>
<feature type="transmembrane region" description="Helical" evidence="1">
    <location>
        <begin position="21"/>
        <end position="45"/>
    </location>
</feature>
<feature type="transmembrane region" description="Helical" evidence="1">
    <location>
        <begin position="320"/>
        <end position="336"/>
    </location>
</feature>
<dbReference type="KEGG" id="talb:FTW19_22290"/>
<dbReference type="Pfam" id="PF03929">
    <property type="entry name" value="PepSY_TM"/>
    <property type="match status" value="1"/>
</dbReference>
<sequence length="373" mass="42365">MIATLLHHPRKLWLRRALFQVHLWLGVLLSLYVIVIGLSGATLVFQDEIRKASMRHVSFDKDHVAPVSAVIATAQQFFPAWRLTFISPPQPQNPRWTLYFEDTRKKDHTIFADAATGAPYQSQRKLFIDYVLDLHVNLLMGETGFILNCSAGIGLLVLAITGAVLWWPGIKLWTRGLFVSLRRGWKRINYDAHNAIGIWTLLIVSWWGVTAVYFLFPLKIAAVVNVVSPLIGMKQPQAPEPSAGTSIAKMEDILIHQQEVSPGYLTGIGLPEKPGGNVTLYIDRRSPGDFSLRDIDTFDGHTGKLLTVWHYGENKSLGDWFLWLMYPLHFGTLWGLPVKILWCLLGLCLPVLSITGLLMYWNRYLRTRWRALL</sequence>
<proteinExistence type="predicted"/>
<keyword evidence="1" id="KW-0812">Transmembrane</keyword>
<dbReference type="RefSeq" id="WP_147649784.1">
    <property type="nucleotide sequence ID" value="NZ_CP042806.1"/>
</dbReference>
<evidence type="ECO:0000313" key="2">
    <source>
        <dbReference type="EMBL" id="QEE30471.1"/>
    </source>
</evidence>
<dbReference type="AlphaFoldDB" id="A0A5B9EJ95"/>
<dbReference type="EMBL" id="CP042806">
    <property type="protein sequence ID" value="QEE30471.1"/>
    <property type="molecule type" value="Genomic_DNA"/>
</dbReference>
<keyword evidence="1" id="KW-0472">Membrane</keyword>
<name>A0A5B9EJ95_9BACT</name>
<dbReference type="PANTHER" id="PTHR34219">
    <property type="entry name" value="IRON-REGULATED INNER MEMBRANE PROTEIN-RELATED"/>
    <property type="match status" value="1"/>
</dbReference>
<accession>A0A5B9EJ95</accession>
<feature type="transmembrane region" description="Helical" evidence="1">
    <location>
        <begin position="342"/>
        <end position="361"/>
    </location>
</feature>
<keyword evidence="1" id="KW-1133">Transmembrane helix</keyword>
<keyword evidence="3" id="KW-1185">Reference proteome</keyword>
<feature type="transmembrane region" description="Helical" evidence="1">
    <location>
        <begin position="188"/>
        <end position="207"/>
    </location>
</feature>
<evidence type="ECO:0000256" key="1">
    <source>
        <dbReference type="SAM" id="Phobius"/>
    </source>
</evidence>
<gene>
    <name evidence="2" type="ORF">FTW19_22290</name>
</gene>
<reference evidence="2 3" key="1">
    <citation type="submission" date="2019-08" db="EMBL/GenBank/DDBJ databases">
        <title>Complete genome sequence of Terriglobus albidus strain ORNL.</title>
        <authorList>
            <person name="Podar M."/>
        </authorList>
    </citation>
    <scope>NUCLEOTIDE SEQUENCE [LARGE SCALE GENOMIC DNA]</scope>
    <source>
        <strain evidence="2 3">ORNL</strain>
    </source>
</reference>
<protein>
    <submittedName>
        <fullName evidence="2">PepSY domain-containing protein</fullName>
    </submittedName>
</protein>